<dbReference type="PANTHER" id="PTHR31791">
    <property type="entry name" value="FRIGIDA-LIKE PROTEIN 3-RELATED"/>
    <property type="match status" value="1"/>
</dbReference>
<evidence type="ECO:0000256" key="6">
    <source>
        <dbReference type="SAM" id="Coils"/>
    </source>
</evidence>
<keyword evidence="3 5" id="KW-0221">Differentiation</keyword>
<keyword evidence="8" id="KW-1185">Reference proteome</keyword>
<dbReference type="Proteomes" id="UP000596660">
    <property type="component" value="Unplaced"/>
</dbReference>
<evidence type="ECO:0000313" key="8">
    <source>
        <dbReference type="Proteomes" id="UP000596660"/>
    </source>
</evidence>
<dbReference type="AlphaFoldDB" id="A0A803LM73"/>
<name>A0A803LM73_CHEQI</name>
<dbReference type="GO" id="GO:0009908">
    <property type="term" value="P:flower development"/>
    <property type="evidence" value="ECO:0007669"/>
    <property type="project" value="UniProtKB-KW"/>
</dbReference>
<keyword evidence="6" id="KW-0175">Coiled coil</keyword>
<sequence length="862" mass="98218">MASSEQVFSEIKLAESQIHQINSSFLALQSQFSQQWRTLQNSLGKIQSLLKNRYKELESKEEHLNSIQKSIENRQKEVELKEKQFNFTGNFVCDRCKTLGVKVSETGNVVVKIEPSIEFRGEFSTEDASIKLFVTMDGKTLQMFLNDRVDEHEIMGDEVKSAIKLSSDPSKLVLDAMEGFFPPHLKKGKLEYDGIVVRSSCVLLLEQLMELKPEIKKADDLGSLCEVVRPHRVVDELDSRLCILQKCHVSNRASQAQKKETCTPPVKNAFVSPSMDSSVDLSALCKEMDGKILQMFLNGRINEQNCMSAEVQSALQLSSDPAKLVLDAMEGFFRAHLKKDGMEYEDIVVRSSCVLLLEQLMELMPEIKTAVREEARVLACVWREKLRAESGNCMVVMGFLLLVAAYWLWWDFDKEDLRNLCEVVGQHRVVNKLHSKLGFQQKYEVSNVASQAQKNELYTPPMKNAFVSPSTDPSIELCTLCKGMDANGLKSYLVKHVKDLKLFPEKVMDCLRWASDPAKLVFNVVQDFYLEMNEFQGNTNISCCNVLLEQLMQLSPHINFVLKEDIINFAARWKARLAKESTKPFFVFGFLKFLAAYKLSSSFQTDEILATFYDKDDIYEFEQIPSLCRALSLEAKIPDFIRSLIKENKWLEAVRFICAFNLADKFPPDPLLKAYLDYTYEAALKTCQNSNNSVKAQNKCANKQIRALQSVIRCIFDFKLDSEYSPIDLQQRIRQLELQKEERKSLNLEKDKVEKKKFTATTPHVDSNSMKKRAACPTTAQTQLLQRCSLEKCLRTDIVQNSIFSNVSIPMASSMNTLHPPSPKFSQFGLHDTNTSKMPYSSIRPTVNRTGLDTNFSGHVSD</sequence>
<evidence type="ECO:0000256" key="1">
    <source>
        <dbReference type="ARBA" id="ARBA00008956"/>
    </source>
</evidence>
<dbReference type="Pfam" id="PF07899">
    <property type="entry name" value="Frigida"/>
    <property type="match status" value="3"/>
</dbReference>
<proteinExistence type="inferred from homology"/>
<dbReference type="PANTHER" id="PTHR31791:SF47">
    <property type="entry name" value="INACTIVE FRIGIDA-LIKE PROTEIN 2"/>
    <property type="match status" value="1"/>
</dbReference>
<feature type="coiled-coil region" evidence="6">
    <location>
        <begin position="57"/>
        <end position="84"/>
    </location>
</feature>
<evidence type="ECO:0000313" key="7">
    <source>
        <dbReference type="EnsemblPlants" id="AUR62015384-RA:cds"/>
    </source>
</evidence>
<dbReference type="EnsemblPlants" id="AUR62015384-RA">
    <property type="protein sequence ID" value="AUR62015384-RA:cds"/>
    <property type="gene ID" value="AUR62015384"/>
</dbReference>
<evidence type="ECO:0000256" key="5">
    <source>
        <dbReference type="RuleBase" id="RU364012"/>
    </source>
</evidence>
<protein>
    <recommendedName>
        <fullName evidence="5">FRIGIDA-like protein</fullName>
    </recommendedName>
</protein>
<keyword evidence="2 5" id="KW-0217">Developmental protein</keyword>
<dbReference type="GO" id="GO:0030154">
    <property type="term" value="P:cell differentiation"/>
    <property type="evidence" value="ECO:0007669"/>
    <property type="project" value="UniProtKB-KW"/>
</dbReference>
<evidence type="ECO:0000256" key="2">
    <source>
        <dbReference type="ARBA" id="ARBA00022473"/>
    </source>
</evidence>
<keyword evidence="4 5" id="KW-0287">Flowering</keyword>
<reference evidence="7" key="2">
    <citation type="submission" date="2021-03" db="UniProtKB">
        <authorList>
            <consortium name="EnsemblPlants"/>
        </authorList>
    </citation>
    <scope>IDENTIFICATION</scope>
</reference>
<dbReference type="Gramene" id="AUR62015384-RA">
    <property type="protein sequence ID" value="AUR62015384-RA:cds"/>
    <property type="gene ID" value="AUR62015384"/>
</dbReference>
<evidence type="ECO:0000256" key="4">
    <source>
        <dbReference type="ARBA" id="ARBA00023089"/>
    </source>
</evidence>
<dbReference type="InterPro" id="IPR012474">
    <property type="entry name" value="Frigida"/>
</dbReference>
<evidence type="ECO:0000256" key="3">
    <source>
        <dbReference type="ARBA" id="ARBA00022782"/>
    </source>
</evidence>
<accession>A0A803LM73</accession>
<organism evidence="7 8">
    <name type="scientific">Chenopodium quinoa</name>
    <name type="common">Quinoa</name>
    <dbReference type="NCBI Taxonomy" id="63459"/>
    <lineage>
        <taxon>Eukaryota</taxon>
        <taxon>Viridiplantae</taxon>
        <taxon>Streptophyta</taxon>
        <taxon>Embryophyta</taxon>
        <taxon>Tracheophyta</taxon>
        <taxon>Spermatophyta</taxon>
        <taxon>Magnoliopsida</taxon>
        <taxon>eudicotyledons</taxon>
        <taxon>Gunneridae</taxon>
        <taxon>Pentapetalae</taxon>
        <taxon>Caryophyllales</taxon>
        <taxon>Chenopodiaceae</taxon>
        <taxon>Chenopodioideae</taxon>
        <taxon>Atripliceae</taxon>
        <taxon>Chenopodium</taxon>
    </lineage>
</organism>
<reference evidence="7" key="1">
    <citation type="journal article" date="2017" name="Nature">
        <title>The genome of Chenopodium quinoa.</title>
        <authorList>
            <person name="Jarvis D.E."/>
            <person name="Ho Y.S."/>
            <person name="Lightfoot D.J."/>
            <person name="Schmoeckel S.M."/>
            <person name="Li B."/>
            <person name="Borm T.J.A."/>
            <person name="Ohyanagi H."/>
            <person name="Mineta K."/>
            <person name="Michell C.T."/>
            <person name="Saber N."/>
            <person name="Kharbatia N.M."/>
            <person name="Rupper R.R."/>
            <person name="Sharp A.R."/>
            <person name="Dally N."/>
            <person name="Boughton B.A."/>
            <person name="Woo Y.H."/>
            <person name="Gao G."/>
            <person name="Schijlen E.G.W.M."/>
            <person name="Guo X."/>
            <person name="Momin A.A."/>
            <person name="Negrao S."/>
            <person name="Al-Babili S."/>
            <person name="Gehring C."/>
            <person name="Roessner U."/>
            <person name="Jung C."/>
            <person name="Murphy K."/>
            <person name="Arold S.T."/>
            <person name="Gojobori T."/>
            <person name="van der Linden C.G."/>
            <person name="van Loo E.N."/>
            <person name="Jellen E.N."/>
            <person name="Maughan P.J."/>
            <person name="Tester M."/>
        </authorList>
    </citation>
    <scope>NUCLEOTIDE SEQUENCE [LARGE SCALE GENOMIC DNA]</scope>
    <source>
        <strain evidence="7">cv. PI 614886</strain>
    </source>
</reference>
<feature type="coiled-coil region" evidence="6">
    <location>
        <begin position="729"/>
        <end position="756"/>
    </location>
</feature>
<comment type="similarity">
    <text evidence="1 5">Belongs to the Frigida family.</text>
</comment>
<dbReference type="OMA" id="RINEQNC"/>